<keyword evidence="3" id="KW-1185">Reference proteome</keyword>
<dbReference type="InterPro" id="IPR036047">
    <property type="entry name" value="F-box-like_dom_sf"/>
</dbReference>
<feature type="domain" description="F-box" evidence="1">
    <location>
        <begin position="9"/>
        <end position="55"/>
    </location>
</feature>
<dbReference type="SUPFAM" id="SSF81383">
    <property type="entry name" value="F-box domain"/>
    <property type="match status" value="1"/>
</dbReference>
<gene>
    <name evidence="2" type="ORF">R1sor_009586</name>
</gene>
<comment type="caution">
    <text evidence="2">The sequence shown here is derived from an EMBL/GenBank/DDBJ whole genome shotgun (WGS) entry which is preliminary data.</text>
</comment>
<dbReference type="AlphaFoldDB" id="A0ABD3HZI7"/>
<name>A0ABD3HZI7_9MARC</name>
<proteinExistence type="predicted"/>
<dbReference type="Pfam" id="PF00646">
    <property type="entry name" value="F-box"/>
    <property type="match status" value="1"/>
</dbReference>
<organism evidence="2 3">
    <name type="scientific">Riccia sorocarpa</name>
    <dbReference type="NCBI Taxonomy" id="122646"/>
    <lineage>
        <taxon>Eukaryota</taxon>
        <taxon>Viridiplantae</taxon>
        <taxon>Streptophyta</taxon>
        <taxon>Embryophyta</taxon>
        <taxon>Marchantiophyta</taxon>
        <taxon>Marchantiopsida</taxon>
        <taxon>Marchantiidae</taxon>
        <taxon>Marchantiales</taxon>
        <taxon>Ricciaceae</taxon>
        <taxon>Riccia</taxon>
    </lineage>
</organism>
<protein>
    <recommendedName>
        <fullName evidence="1">F-box domain-containing protein</fullName>
    </recommendedName>
</protein>
<dbReference type="InterPro" id="IPR050796">
    <property type="entry name" value="SCF_F-box_component"/>
</dbReference>
<dbReference type="InterPro" id="IPR056592">
    <property type="entry name" value="Beta-prop_At3g26010-like"/>
</dbReference>
<dbReference type="InterPro" id="IPR001810">
    <property type="entry name" value="F-box_dom"/>
</dbReference>
<reference evidence="2 3" key="1">
    <citation type="submission" date="2024-09" db="EMBL/GenBank/DDBJ databases">
        <title>Chromosome-scale assembly of Riccia sorocarpa.</title>
        <authorList>
            <person name="Paukszto L."/>
        </authorList>
    </citation>
    <scope>NUCLEOTIDE SEQUENCE [LARGE SCALE GENOMIC DNA]</scope>
    <source>
        <strain evidence="2">LP-2024</strain>
        <tissue evidence="2">Aerial parts of the thallus</tissue>
    </source>
</reference>
<sequence>MGTSEDLDSTLWKQLPFELLETILTKIPGSTLMNWCQVCKRWKTLIQSHEFARRCDSIEPLVFFHYFGKADSVAYLAIPNTKTNRWEKHTLDFASEGLSVLAADQGLICFETGSQSTKDILFIYNPLTRQWKELRIPAEECNFTHDRSKLVGLIVDQETGSYKLVATFLKDVNEWDETKTLIYESVSSTWTSTSLCPDFPLGDQQPGYWCQWKPGASVRCGEKLYWLVEQIMELGTAFRVVVSFDVRGGIWTVDEPDLPYELFVGYRQDDPPDFPYTRFVIPDAYGTGSKPPHWNFHLATNDGAVCAILFESLFSRGAFSGEFSSLIPEVRIIDTDFVRTVRELAKPPEHYLPTKAVSHGEVCSSCRDVMPEDYPPFWLPQFFTCALSLRAFV</sequence>
<dbReference type="Gene3D" id="1.20.1280.50">
    <property type="match status" value="1"/>
</dbReference>
<dbReference type="Pfam" id="PF24750">
    <property type="entry name" value="b-prop_At3g26010-like"/>
    <property type="match status" value="1"/>
</dbReference>
<evidence type="ECO:0000313" key="2">
    <source>
        <dbReference type="EMBL" id="KAL3695510.1"/>
    </source>
</evidence>
<dbReference type="PANTHER" id="PTHR31672">
    <property type="entry name" value="BNACNNG10540D PROTEIN"/>
    <property type="match status" value="1"/>
</dbReference>
<dbReference type="PANTHER" id="PTHR31672:SF2">
    <property type="entry name" value="F-BOX DOMAIN-CONTAINING PROTEIN"/>
    <property type="match status" value="1"/>
</dbReference>
<dbReference type="SMART" id="SM00256">
    <property type="entry name" value="FBOX"/>
    <property type="match status" value="1"/>
</dbReference>
<accession>A0ABD3HZI7</accession>
<dbReference type="Proteomes" id="UP001633002">
    <property type="component" value="Unassembled WGS sequence"/>
</dbReference>
<evidence type="ECO:0000259" key="1">
    <source>
        <dbReference type="PROSITE" id="PS50181"/>
    </source>
</evidence>
<dbReference type="EMBL" id="JBJQOH010000002">
    <property type="protein sequence ID" value="KAL3695510.1"/>
    <property type="molecule type" value="Genomic_DNA"/>
</dbReference>
<evidence type="ECO:0000313" key="3">
    <source>
        <dbReference type="Proteomes" id="UP001633002"/>
    </source>
</evidence>
<dbReference type="PROSITE" id="PS50181">
    <property type="entry name" value="FBOX"/>
    <property type="match status" value="1"/>
</dbReference>